<protein>
    <submittedName>
        <fullName evidence="4">Uncharacterized protein</fullName>
    </submittedName>
</protein>
<evidence type="ECO:0000256" key="1">
    <source>
        <dbReference type="SAM" id="MobiDB-lite"/>
    </source>
</evidence>
<evidence type="ECO:0000256" key="2">
    <source>
        <dbReference type="SAM" id="Phobius"/>
    </source>
</evidence>
<keyword evidence="5" id="KW-1185">Reference proteome</keyword>
<evidence type="ECO:0000313" key="5">
    <source>
        <dbReference type="Proteomes" id="UP001283341"/>
    </source>
</evidence>
<reference evidence="4" key="1">
    <citation type="journal article" date="2023" name="Mol. Phylogenet. Evol.">
        <title>Genome-scale phylogeny and comparative genomics of the fungal order Sordariales.</title>
        <authorList>
            <person name="Hensen N."/>
            <person name="Bonometti L."/>
            <person name="Westerberg I."/>
            <person name="Brannstrom I.O."/>
            <person name="Guillou S."/>
            <person name="Cros-Aarteil S."/>
            <person name="Calhoun S."/>
            <person name="Haridas S."/>
            <person name="Kuo A."/>
            <person name="Mondo S."/>
            <person name="Pangilinan J."/>
            <person name="Riley R."/>
            <person name="LaButti K."/>
            <person name="Andreopoulos B."/>
            <person name="Lipzen A."/>
            <person name="Chen C."/>
            <person name="Yan M."/>
            <person name="Daum C."/>
            <person name="Ng V."/>
            <person name="Clum A."/>
            <person name="Steindorff A."/>
            <person name="Ohm R.A."/>
            <person name="Martin F."/>
            <person name="Silar P."/>
            <person name="Natvig D.O."/>
            <person name="Lalanne C."/>
            <person name="Gautier V."/>
            <person name="Ament-Velasquez S.L."/>
            <person name="Kruys A."/>
            <person name="Hutchinson M.I."/>
            <person name="Powell A.J."/>
            <person name="Barry K."/>
            <person name="Miller A.N."/>
            <person name="Grigoriev I.V."/>
            <person name="Debuchy R."/>
            <person name="Gladieux P."/>
            <person name="Hiltunen Thoren M."/>
            <person name="Johannesson H."/>
        </authorList>
    </citation>
    <scope>NUCLEOTIDE SEQUENCE</scope>
    <source>
        <strain evidence="4">CBS 118394</strain>
    </source>
</reference>
<sequence length="204" mass="22430">MVFWGLLRNLLLAVCISCRSSAAEFTSSFDYAIGGSDMRLTWDAVAPHYYPLYITAQLIDKSADGTKATGYKANITVSATGNTFLWTGIPYPLRWIQSGLYQLELHPSTLMDHGSAVLARSPFFRIQELPSQGDSSPPPRPTLIDYQGETNTSGVNKPLAIGLGVAIGIPSVVALAVVGWCFRRRYQRASLAKQRLKRSQFVID</sequence>
<feature type="chain" id="PRO_5042081502" evidence="3">
    <location>
        <begin position="23"/>
        <end position="204"/>
    </location>
</feature>
<evidence type="ECO:0000313" key="4">
    <source>
        <dbReference type="EMBL" id="KAK3325449.1"/>
    </source>
</evidence>
<dbReference type="Proteomes" id="UP001283341">
    <property type="component" value="Unassembled WGS sequence"/>
</dbReference>
<name>A0AAE0II72_9PEZI</name>
<dbReference type="EMBL" id="JAUEDM010000002">
    <property type="protein sequence ID" value="KAK3325449.1"/>
    <property type="molecule type" value="Genomic_DNA"/>
</dbReference>
<keyword evidence="2" id="KW-1133">Transmembrane helix</keyword>
<proteinExistence type="predicted"/>
<comment type="caution">
    <text evidence="4">The sequence shown here is derived from an EMBL/GenBank/DDBJ whole genome shotgun (WGS) entry which is preliminary data.</text>
</comment>
<keyword evidence="3" id="KW-0732">Signal</keyword>
<gene>
    <name evidence="4" type="ORF">B0H66DRAFT_599609</name>
</gene>
<evidence type="ECO:0000256" key="3">
    <source>
        <dbReference type="SAM" id="SignalP"/>
    </source>
</evidence>
<feature type="signal peptide" evidence="3">
    <location>
        <begin position="1"/>
        <end position="22"/>
    </location>
</feature>
<reference evidence="4" key="2">
    <citation type="submission" date="2023-06" db="EMBL/GenBank/DDBJ databases">
        <authorList>
            <consortium name="Lawrence Berkeley National Laboratory"/>
            <person name="Haridas S."/>
            <person name="Hensen N."/>
            <person name="Bonometti L."/>
            <person name="Westerberg I."/>
            <person name="Brannstrom I.O."/>
            <person name="Guillou S."/>
            <person name="Cros-Aarteil S."/>
            <person name="Calhoun S."/>
            <person name="Kuo A."/>
            <person name="Mondo S."/>
            <person name="Pangilinan J."/>
            <person name="Riley R."/>
            <person name="Labutti K."/>
            <person name="Andreopoulos B."/>
            <person name="Lipzen A."/>
            <person name="Chen C."/>
            <person name="Yanf M."/>
            <person name="Daum C."/>
            <person name="Ng V."/>
            <person name="Clum A."/>
            <person name="Steindorff A."/>
            <person name="Ohm R."/>
            <person name="Martin F."/>
            <person name="Silar P."/>
            <person name="Natvig D."/>
            <person name="Lalanne C."/>
            <person name="Gautier V."/>
            <person name="Ament-Velasquez S.L."/>
            <person name="Kruys A."/>
            <person name="Hutchinson M.I."/>
            <person name="Powell A.J."/>
            <person name="Barry K."/>
            <person name="Miller A.N."/>
            <person name="Grigoriev I.V."/>
            <person name="Debuchy R."/>
            <person name="Gladieux P."/>
            <person name="Thoren M.H."/>
            <person name="Johannesson H."/>
        </authorList>
    </citation>
    <scope>NUCLEOTIDE SEQUENCE</scope>
    <source>
        <strain evidence="4">CBS 118394</strain>
    </source>
</reference>
<keyword evidence="2" id="KW-0472">Membrane</keyword>
<keyword evidence="2" id="KW-0812">Transmembrane</keyword>
<accession>A0AAE0II72</accession>
<feature type="region of interest" description="Disordered" evidence="1">
    <location>
        <begin position="129"/>
        <end position="148"/>
    </location>
</feature>
<organism evidence="4 5">
    <name type="scientific">Apodospora peruviana</name>
    <dbReference type="NCBI Taxonomy" id="516989"/>
    <lineage>
        <taxon>Eukaryota</taxon>
        <taxon>Fungi</taxon>
        <taxon>Dikarya</taxon>
        <taxon>Ascomycota</taxon>
        <taxon>Pezizomycotina</taxon>
        <taxon>Sordariomycetes</taxon>
        <taxon>Sordariomycetidae</taxon>
        <taxon>Sordariales</taxon>
        <taxon>Lasiosphaeriaceae</taxon>
        <taxon>Apodospora</taxon>
    </lineage>
</organism>
<dbReference type="AlphaFoldDB" id="A0AAE0II72"/>
<feature type="transmembrane region" description="Helical" evidence="2">
    <location>
        <begin position="159"/>
        <end position="182"/>
    </location>
</feature>